<dbReference type="Gene3D" id="3.10.105.10">
    <property type="entry name" value="Dipeptide-binding Protein, Domain 3"/>
    <property type="match status" value="1"/>
</dbReference>
<name>A0A4Q7M4D1_9MICO</name>
<sequence>MKTRRIAAAVAAATAGAIVLSACSTPDVAGVDGQDTQSVTVAWGQPFFSQNNLTAGGNSAHNANILYLTQSSLYFYNDDLELQFNEDFGTIETISESPLTVEVTINEGVVWSDGTPVDAADLILSWGAQNPRFNTVADTEVETDEDGNEIIAEGDVWFSGTGPVMELVSQFPEISEDGRSITMVFDDTRPDWMMDVSVPPVAAHAVADLALDISDAQEAKDTLVAAFRDNDTAKLAEIADTWNNAFNFSSMPDDPRLFLSNGPFVIDEFVENQHITLVRNEKFNWGPTPKVDEITVRFISDPLAQITALQNGEVDIISPDSTPDVLATLAGVDGVVYETGVEGTWEHIDLTFDNAGPFDPASYGGNADAARLVRQAFLLAVPRQQIIDTLIRPLQDDAEMRNSFLFVPGAPGYEETVANNGSDFFAATDIDKAKDLLDQARALYPDMPETIDVRFLFGASNPRRANQFQLIQASAGQAGFNVIDDGDDTWGLRLGDGTYDATLFGWQSTNTFLLNGESNYITGGQNNFGGFSNAELDDLFGQIAASQDDTTDEVRQIAARIEQILFEEGFGLPIFQFPGVIAHSERVENVSVIPLAPTIFWNFWEWEITG</sequence>
<dbReference type="InterPro" id="IPR030678">
    <property type="entry name" value="Peptide/Ni-bd"/>
</dbReference>
<proteinExistence type="predicted"/>
<gene>
    <name evidence="3" type="ORF">EV386_2088</name>
</gene>
<dbReference type="OrthoDB" id="7888869at2"/>
<dbReference type="Pfam" id="PF00496">
    <property type="entry name" value="SBP_bac_5"/>
    <property type="match status" value="1"/>
</dbReference>
<dbReference type="PROSITE" id="PS51257">
    <property type="entry name" value="PROKAR_LIPOPROTEIN"/>
    <property type="match status" value="1"/>
</dbReference>
<dbReference type="GO" id="GO:0015833">
    <property type="term" value="P:peptide transport"/>
    <property type="evidence" value="ECO:0007669"/>
    <property type="project" value="TreeGrafter"/>
</dbReference>
<evidence type="ECO:0000256" key="1">
    <source>
        <dbReference type="SAM" id="SignalP"/>
    </source>
</evidence>
<keyword evidence="4" id="KW-1185">Reference proteome</keyword>
<keyword evidence="1" id="KW-0732">Signal</keyword>
<dbReference type="RefSeq" id="WP_130414718.1">
    <property type="nucleotide sequence ID" value="NZ_SGWX01000001.1"/>
</dbReference>
<dbReference type="PANTHER" id="PTHR30290">
    <property type="entry name" value="PERIPLASMIC BINDING COMPONENT OF ABC TRANSPORTER"/>
    <property type="match status" value="1"/>
</dbReference>
<dbReference type="InterPro" id="IPR000914">
    <property type="entry name" value="SBP_5_dom"/>
</dbReference>
<feature type="signal peptide" evidence="1">
    <location>
        <begin position="1"/>
        <end position="29"/>
    </location>
</feature>
<dbReference type="Gene3D" id="3.40.190.10">
    <property type="entry name" value="Periplasmic binding protein-like II"/>
    <property type="match status" value="1"/>
</dbReference>
<dbReference type="CDD" id="cd08501">
    <property type="entry name" value="PBP2_Lpqw"/>
    <property type="match status" value="1"/>
</dbReference>
<comment type="caution">
    <text evidence="3">The sequence shown here is derived from an EMBL/GenBank/DDBJ whole genome shotgun (WGS) entry which is preliminary data.</text>
</comment>
<dbReference type="AlphaFoldDB" id="A0A4Q7M4D1"/>
<dbReference type="GO" id="GO:1904680">
    <property type="term" value="F:peptide transmembrane transporter activity"/>
    <property type="evidence" value="ECO:0007669"/>
    <property type="project" value="TreeGrafter"/>
</dbReference>
<dbReference type="Proteomes" id="UP000293852">
    <property type="component" value="Unassembled WGS sequence"/>
</dbReference>
<reference evidence="3 4" key="1">
    <citation type="submission" date="2019-02" db="EMBL/GenBank/DDBJ databases">
        <title>Sequencing the genomes of 1000 actinobacteria strains.</title>
        <authorList>
            <person name="Klenk H.-P."/>
        </authorList>
    </citation>
    <scope>NUCLEOTIDE SEQUENCE [LARGE SCALE GENOMIC DNA]</scope>
    <source>
        <strain evidence="3 4">DSM 16932</strain>
    </source>
</reference>
<dbReference type="GO" id="GO:0043190">
    <property type="term" value="C:ATP-binding cassette (ABC) transporter complex"/>
    <property type="evidence" value="ECO:0007669"/>
    <property type="project" value="InterPro"/>
</dbReference>
<feature type="domain" description="Solute-binding protein family 5" evidence="2">
    <location>
        <begin position="93"/>
        <end position="510"/>
    </location>
</feature>
<accession>A0A4Q7M4D1</accession>
<dbReference type="SUPFAM" id="SSF53850">
    <property type="entry name" value="Periplasmic binding protein-like II"/>
    <property type="match status" value="1"/>
</dbReference>
<dbReference type="PIRSF" id="PIRSF002741">
    <property type="entry name" value="MppA"/>
    <property type="match status" value="1"/>
</dbReference>
<evidence type="ECO:0000313" key="3">
    <source>
        <dbReference type="EMBL" id="RZS61777.1"/>
    </source>
</evidence>
<organism evidence="3 4">
    <name type="scientific">Xylanimonas ulmi</name>
    <dbReference type="NCBI Taxonomy" id="228973"/>
    <lineage>
        <taxon>Bacteria</taxon>
        <taxon>Bacillati</taxon>
        <taxon>Actinomycetota</taxon>
        <taxon>Actinomycetes</taxon>
        <taxon>Micrococcales</taxon>
        <taxon>Promicromonosporaceae</taxon>
        <taxon>Xylanimonas</taxon>
    </lineage>
</organism>
<dbReference type="EMBL" id="SGWX01000001">
    <property type="protein sequence ID" value="RZS61777.1"/>
    <property type="molecule type" value="Genomic_DNA"/>
</dbReference>
<evidence type="ECO:0000259" key="2">
    <source>
        <dbReference type="Pfam" id="PF00496"/>
    </source>
</evidence>
<feature type="chain" id="PRO_5039707602" evidence="1">
    <location>
        <begin position="30"/>
        <end position="610"/>
    </location>
</feature>
<protein>
    <submittedName>
        <fullName evidence="3">Peptide/nickel transport system substrate-binding protein</fullName>
    </submittedName>
</protein>
<dbReference type="GO" id="GO:0042597">
    <property type="term" value="C:periplasmic space"/>
    <property type="evidence" value="ECO:0007669"/>
    <property type="project" value="UniProtKB-ARBA"/>
</dbReference>
<dbReference type="InterPro" id="IPR039424">
    <property type="entry name" value="SBP_5"/>
</dbReference>
<evidence type="ECO:0000313" key="4">
    <source>
        <dbReference type="Proteomes" id="UP000293852"/>
    </source>
</evidence>